<sequence>MNFARASFADAMPVMVTGTPFESYSDLDSTAAGASERMRRAHLLDAIRQLPAYADAMGYPKVTPAKVRLAQDFVLRLPHNRALPKVAVDDEGDILMRWSGPAGKCALTFEGSVLHMTVNPGATSQHVEPTIYNGGYIPPGLLVHIPTRG</sequence>
<gene>
    <name evidence="1" type="ORF">EU555_26000</name>
</gene>
<dbReference type="OrthoDB" id="9836407at2"/>
<dbReference type="RefSeq" id="WP_135418267.1">
    <property type="nucleotide sequence ID" value="NZ_SRLB01000024.1"/>
</dbReference>
<dbReference type="Proteomes" id="UP000297535">
    <property type="component" value="Unassembled WGS sequence"/>
</dbReference>
<protein>
    <submittedName>
        <fullName evidence="1">Uncharacterized protein</fullName>
    </submittedName>
</protein>
<accession>A0A4Z0NHU5</accession>
<proteinExistence type="predicted"/>
<evidence type="ECO:0000313" key="1">
    <source>
        <dbReference type="EMBL" id="TGD95859.1"/>
    </source>
</evidence>
<organism evidence="1 2">
    <name type="scientific">Methylobacterium nonmethylotrophicum</name>
    <dbReference type="NCBI Taxonomy" id="1141884"/>
    <lineage>
        <taxon>Bacteria</taxon>
        <taxon>Pseudomonadati</taxon>
        <taxon>Pseudomonadota</taxon>
        <taxon>Alphaproteobacteria</taxon>
        <taxon>Hyphomicrobiales</taxon>
        <taxon>Methylobacteriaceae</taxon>
        <taxon>Methylobacterium</taxon>
    </lineage>
</organism>
<dbReference type="EMBL" id="SRLB01000024">
    <property type="protein sequence ID" value="TGD95859.1"/>
    <property type="molecule type" value="Genomic_DNA"/>
</dbReference>
<reference evidence="1 2" key="1">
    <citation type="submission" date="2019-04" db="EMBL/GenBank/DDBJ databases">
        <authorList>
            <person name="Feng G."/>
            <person name="Zhu H."/>
        </authorList>
    </citation>
    <scope>NUCLEOTIDE SEQUENCE [LARGE SCALE GENOMIC DNA]</scope>
    <source>
        <strain evidence="1 2">6HR-1</strain>
    </source>
</reference>
<name>A0A4Z0NHU5_9HYPH</name>
<dbReference type="AlphaFoldDB" id="A0A4Z0NHU5"/>
<comment type="caution">
    <text evidence="1">The sequence shown here is derived from an EMBL/GenBank/DDBJ whole genome shotgun (WGS) entry which is preliminary data.</text>
</comment>
<evidence type="ECO:0000313" key="2">
    <source>
        <dbReference type="Proteomes" id="UP000297535"/>
    </source>
</evidence>
<keyword evidence="2" id="KW-1185">Reference proteome</keyword>